<evidence type="ECO:0000256" key="3">
    <source>
        <dbReference type="ARBA" id="ARBA00022525"/>
    </source>
</evidence>
<dbReference type="InterPro" id="IPR031825">
    <property type="entry name" value="RXLR"/>
</dbReference>
<reference evidence="6" key="1">
    <citation type="submission" date="2020-04" db="EMBL/GenBank/DDBJ databases">
        <title>Hybrid Assembly of Korean Phytophthora infestans isolates.</title>
        <authorList>
            <person name="Prokchorchik M."/>
            <person name="Lee Y."/>
            <person name="Seo J."/>
            <person name="Cho J.-H."/>
            <person name="Park Y.-E."/>
            <person name="Jang D.-C."/>
            <person name="Im J.-S."/>
            <person name="Choi J.-G."/>
            <person name="Park H.-J."/>
            <person name="Lee G.-B."/>
            <person name="Lee Y.-G."/>
            <person name="Hong S.-Y."/>
            <person name="Cho K."/>
            <person name="Sohn K.H."/>
        </authorList>
    </citation>
    <scope>NUCLEOTIDE SEQUENCE</scope>
    <source>
        <strain evidence="6">KR_1_A1</strain>
    </source>
</reference>
<evidence type="ECO:0000256" key="2">
    <source>
        <dbReference type="ARBA" id="ARBA00010400"/>
    </source>
</evidence>
<evidence type="ECO:0000256" key="1">
    <source>
        <dbReference type="ARBA" id="ARBA00004613"/>
    </source>
</evidence>
<name>A0A833T586_PHYIN</name>
<keyword evidence="7" id="KW-1185">Reference proteome</keyword>
<sequence>MRVNHVLLLTLVVLLACSDVVLGSTIKQRAPESPMASLVNSYIISRRMLRTSEMAVSDNEERGAIDTLRTKLSKLFEKVLTWLKRKEVAAAEKAKTKKLVEFVKTQARSENLDDAVKNLQKEGITHGQVKEWLRLDKEKNQWMTLDRNSPLYHTYTPEYQLFDKLRDAAVKLNRASNQ</sequence>
<proteinExistence type="inferred from homology"/>
<dbReference type="AlphaFoldDB" id="A0A833T586"/>
<evidence type="ECO:0000313" key="7">
    <source>
        <dbReference type="Proteomes" id="UP000602510"/>
    </source>
</evidence>
<comment type="caution">
    <text evidence="6">The sequence shown here is derived from an EMBL/GenBank/DDBJ whole genome shotgun (WGS) entry which is preliminary data.</text>
</comment>
<evidence type="ECO:0000313" key="6">
    <source>
        <dbReference type="EMBL" id="KAF4037034.1"/>
    </source>
</evidence>
<evidence type="ECO:0000256" key="4">
    <source>
        <dbReference type="ARBA" id="ARBA00022729"/>
    </source>
</evidence>
<feature type="signal peptide" evidence="5">
    <location>
        <begin position="1"/>
        <end position="23"/>
    </location>
</feature>
<gene>
    <name evidence="6" type="ORF">GN244_ATG10884</name>
</gene>
<comment type="function">
    <text evidence="5">Effector that suppresses plant defense responses during pathogen infection.</text>
</comment>
<comment type="domain">
    <text evidence="5">The RxLR-dEER motif acts to carry the protein into the host cell cytoplasm through binding to cell surface phosphatidylinositol-3-phosphate.</text>
</comment>
<accession>A0A833T586</accession>
<comment type="subcellular location">
    <subcellularLocation>
        <location evidence="1 5">Secreted</location>
    </subcellularLocation>
</comment>
<dbReference type="PROSITE" id="PS51257">
    <property type="entry name" value="PROKAR_LIPOPROTEIN"/>
    <property type="match status" value="1"/>
</dbReference>
<evidence type="ECO:0000256" key="5">
    <source>
        <dbReference type="RuleBase" id="RU367124"/>
    </source>
</evidence>
<dbReference type="EMBL" id="WSZM01000252">
    <property type="protein sequence ID" value="KAF4037034.1"/>
    <property type="molecule type" value="Genomic_DNA"/>
</dbReference>
<dbReference type="Proteomes" id="UP000602510">
    <property type="component" value="Unassembled WGS sequence"/>
</dbReference>
<keyword evidence="4 5" id="KW-0732">Signal</keyword>
<dbReference type="Pfam" id="PF16810">
    <property type="entry name" value="RXLR"/>
    <property type="match status" value="1"/>
</dbReference>
<feature type="chain" id="PRO_5045004710" description="RxLR effector protein" evidence="5">
    <location>
        <begin position="24"/>
        <end position="178"/>
    </location>
</feature>
<comment type="similarity">
    <text evidence="2 5">Belongs to the RxLR effector family.</text>
</comment>
<protein>
    <recommendedName>
        <fullName evidence="5">RxLR effector protein</fullName>
    </recommendedName>
</protein>
<organism evidence="6 7">
    <name type="scientific">Phytophthora infestans</name>
    <name type="common">Potato late blight agent</name>
    <name type="synonym">Botrytis infestans</name>
    <dbReference type="NCBI Taxonomy" id="4787"/>
    <lineage>
        <taxon>Eukaryota</taxon>
        <taxon>Sar</taxon>
        <taxon>Stramenopiles</taxon>
        <taxon>Oomycota</taxon>
        <taxon>Peronosporomycetes</taxon>
        <taxon>Peronosporales</taxon>
        <taxon>Peronosporaceae</taxon>
        <taxon>Phytophthora</taxon>
    </lineage>
</organism>
<keyword evidence="3 5" id="KW-0964">Secreted</keyword>